<sequence length="277" mass="30374">MKISFTVTILSLLFSSTVADEGRLLRTQRRIADYEGAMANANNVTFKFDPSTTALVVIDPQNDFLSENGVAWGVVGESVVENNVVDNIEYLFQAAANNDFLTFISPHHYFPHDHKWEFEGELEKVMHGLGMFDRAGPLNLTGFEGSGADWLDQYKPYIVGAENVIVTNPHKVYGPETNDLVLQLRKRKMDSVILAGMSANLCVEAHMRALTEQGFEVFVAADATAGGKTPELGDGFAAALINYKFISSGVYNTSEVVAMMKQTDTDEALVVDKTGGF</sequence>
<keyword evidence="6" id="KW-1185">Reference proteome</keyword>
<dbReference type="Pfam" id="PF00857">
    <property type="entry name" value="Isochorismatase"/>
    <property type="match status" value="1"/>
</dbReference>
<comment type="caution">
    <text evidence="5">The sequence shown here is derived from an EMBL/GenBank/DDBJ whole genome shotgun (WGS) entry which is preliminary data.</text>
</comment>
<keyword evidence="3" id="KW-0732">Signal</keyword>
<dbReference type="Proteomes" id="UP001153069">
    <property type="component" value="Unassembled WGS sequence"/>
</dbReference>
<dbReference type="OrthoDB" id="167809at2759"/>
<keyword evidence="2" id="KW-0378">Hydrolase</keyword>
<dbReference type="GO" id="GO:0016787">
    <property type="term" value="F:hydrolase activity"/>
    <property type="evidence" value="ECO:0007669"/>
    <property type="project" value="UniProtKB-KW"/>
</dbReference>
<evidence type="ECO:0000256" key="1">
    <source>
        <dbReference type="ARBA" id="ARBA00006336"/>
    </source>
</evidence>
<comment type="similarity">
    <text evidence="1">Belongs to the isochorismatase family.</text>
</comment>
<dbReference type="InterPro" id="IPR050272">
    <property type="entry name" value="Isochorismatase-like_hydrls"/>
</dbReference>
<accession>A0A9N8DBF2</accession>
<proteinExistence type="inferred from homology"/>
<feature type="chain" id="PRO_5040229635" evidence="3">
    <location>
        <begin position="20"/>
        <end position="277"/>
    </location>
</feature>
<organism evidence="5 6">
    <name type="scientific">Seminavis robusta</name>
    <dbReference type="NCBI Taxonomy" id="568900"/>
    <lineage>
        <taxon>Eukaryota</taxon>
        <taxon>Sar</taxon>
        <taxon>Stramenopiles</taxon>
        <taxon>Ochrophyta</taxon>
        <taxon>Bacillariophyta</taxon>
        <taxon>Bacillariophyceae</taxon>
        <taxon>Bacillariophycidae</taxon>
        <taxon>Naviculales</taxon>
        <taxon>Naviculaceae</taxon>
        <taxon>Seminavis</taxon>
    </lineage>
</organism>
<evidence type="ECO:0000256" key="3">
    <source>
        <dbReference type="SAM" id="SignalP"/>
    </source>
</evidence>
<evidence type="ECO:0000259" key="4">
    <source>
        <dbReference type="Pfam" id="PF00857"/>
    </source>
</evidence>
<feature type="domain" description="Isochorismatase-like" evidence="4">
    <location>
        <begin position="53"/>
        <end position="228"/>
    </location>
</feature>
<feature type="signal peptide" evidence="3">
    <location>
        <begin position="1"/>
        <end position="19"/>
    </location>
</feature>
<protein>
    <submittedName>
        <fullName evidence="5">Isochorismatase family</fullName>
    </submittedName>
</protein>
<dbReference type="PANTHER" id="PTHR43540">
    <property type="entry name" value="PEROXYUREIDOACRYLATE/UREIDOACRYLATE AMIDOHYDROLASE-RELATED"/>
    <property type="match status" value="1"/>
</dbReference>
<evidence type="ECO:0000313" key="5">
    <source>
        <dbReference type="EMBL" id="CAB9499614.1"/>
    </source>
</evidence>
<dbReference type="Gene3D" id="3.40.50.850">
    <property type="entry name" value="Isochorismatase-like"/>
    <property type="match status" value="1"/>
</dbReference>
<name>A0A9N8DBF2_9STRA</name>
<dbReference type="SUPFAM" id="SSF52499">
    <property type="entry name" value="Isochorismatase-like hydrolases"/>
    <property type="match status" value="1"/>
</dbReference>
<reference evidence="5" key="1">
    <citation type="submission" date="2020-06" db="EMBL/GenBank/DDBJ databases">
        <authorList>
            <consortium name="Plant Systems Biology data submission"/>
        </authorList>
    </citation>
    <scope>NUCLEOTIDE SEQUENCE</scope>
    <source>
        <strain evidence="5">D6</strain>
    </source>
</reference>
<dbReference type="EMBL" id="CAICTM010000064">
    <property type="protein sequence ID" value="CAB9499614.1"/>
    <property type="molecule type" value="Genomic_DNA"/>
</dbReference>
<gene>
    <name evidence="5" type="ORF">SEMRO_65_G036650.1</name>
</gene>
<dbReference type="InterPro" id="IPR036380">
    <property type="entry name" value="Isochorismatase-like_sf"/>
</dbReference>
<evidence type="ECO:0000313" key="6">
    <source>
        <dbReference type="Proteomes" id="UP001153069"/>
    </source>
</evidence>
<evidence type="ECO:0000256" key="2">
    <source>
        <dbReference type="ARBA" id="ARBA00022801"/>
    </source>
</evidence>
<dbReference type="AlphaFoldDB" id="A0A9N8DBF2"/>
<dbReference type="InterPro" id="IPR000868">
    <property type="entry name" value="Isochorismatase-like_dom"/>
</dbReference>